<proteinExistence type="predicted"/>
<evidence type="ECO:0000313" key="2">
    <source>
        <dbReference type="WBParaSite" id="PgE103_g005_t04"/>
    </source>
</evidence>
<name>A0A915A532_PARUN</name>
<reference evidence="2" key="1">
    <citation type="submission" date="2022-11" db="UniProtKB">
        <authorList>
            <consortium name="WormBaseParasite"/>
        </authorList>
    </citation>
    <scope>IDENTIFICATION</scope>
</reference>
<dbReference type="WBParaSite" id="PgE103_g005_t04">
    <property type="protein sequence ID" value="PgE103_g005_t04"/>
    <property type="gene ID" value="PgE103_g005"/>
</dbReference>
<evidence type="ECO:0000313" key="1">
    <source>
        <dbReference type="Proteomes" id="UP000887569"/>
    </source>
</evidence>
<accession>A0A915A532</accession>
<protein>
    <submittedName>
        <fullName evidence="2">Uncharacterized protein</fullName>
    </submittedName>
</protein>
<dbReference type="AlphaFoldDB" id="A0A915A532"/>
<keyword evidence="1" id="KW-1185">Reference proteome</keyword>
<dbReference type="Proteomes" id="UP000887569">
    <property type="component" value="Unplaced"/>
</dbReference>
<organism evidence="1 2">
    <name type="scientific">Parascaris univalens</name>
    <name type="common">Nematode worm</name>
    <dbReference type="NCBI Taxonomy" id="6257"/>
    <lineage>
        <taxon>Eukaryota</taxon>
        <taxon>Metazoa</taxon>
        <taxon>Ecdysozoa</taxon>
        <taxon>Nematoda</taxon>
        <taxon>Chromadorea</taxon>
        <taxon>Rhabditida</taxon>
        <taxon>Spirurina</taxon>
        <taxon>Ascaridomorpha</taxon>
        <taxon>Ascaridoidea</taxon>
        <taxon>Ascarididae</taxon>
        <taxon>Parascaris</taxon>
    </lineage>
</organism>
<sequence length="254" mass="28965">MAYRVQDQCAYIEAKISEELSKVCPNDIYDQEDTRLGRIVLLCTCASTSRKKGSEEPCDLKLSREVPRLLMLSVNRLPACYYGHVEHYSLGEAPSGHAIYKSQRVIKQSRETLWCYVKLRVAENGTSYWDSGEANAAAEGIRSICAHFQSIKERYLCEIFNDQVICCCKNAYDVTEPCNGAGDLESFYMQSLVPFPRVWETQREHLHDAALTCPIANGATETCLKPVGCYFSRLTYRELLPEVLIYSRKVYCYQ</sequence>